<organism evidence="12 13">
    <name type="scientific">Helicobacter bilis</name>
    <dbReference type="NCBI Taxonomy" id="37372"/>
    <lineage>
        <taxon>Bacteria</taxon>
        <taxon>Pseudomonadati</taxon>
        <taxon>Campylobacterota</taxon>
        <taxon>Epsilonproteobacteria</taxon>
        <taxon>Campylobacterales</taxon>
        <taxon>Helicobacteraceae</taxon>
        <taxon>Helicobacter</taxon>
    </lineage>
</organism>
<feature type="chain" id="PRO_5021007531" evidence="8">
    <location>
        <begin position="24"/>
        <end position="630"/>
    </location>
</feature>
<comment type="caution">
    <text evidence="12">The sequence shown here is derived from an EMBL/GenBank/DDBJ whole genome shotgun (WGS) entry which is preliminary data.</text>
</comment>
<dbReference type="SUPFAM" id="SSF82861">
    <property type="entry name" value="Mechanosensitive channel protein MscS (YggB), transmembrane region"/>
    <property type="match status" value="1"/>
</dbReference>
<dbReference type="InterPro" id="IPR045042">
    <property type="entry name" value="YnaI-like"/>
</dbReference>
<comment type="subcellular location">
    <subcellularLocation>
        <location evidence="1">Cell membrane</location>
        <topology evidence="1">Multi-pass membrane protein</topology>
    </subcellularLocation>
</comment>
<evidence type="ECO:0000256" key="8">
    <source>
        <dbReference type="SAM" id="SignalP"/>
    </source>
</evidence>
<feature type="domain" description="Mechanosensitive ion channel MscS" evidence="9">
    <location>
        <begin position="427"/>
        <end position="494"/>
    </location>
</feature>
<evidence type="ECO:0000256" key="4">
    <source>
        <dbReference type="ARBA" id="ARBA00022692"/>
    </source>
</evidence>
<dbReference type="Gene3D" id="1.10.287.1260">
    <property type="match status" value="1"/>
</dbReference>
<feature type="transmembrane region" description="Helical" evidence="7">
    <location>
        <begin position="379"/>
        <end position="400"/>
    </location>
</feature>
<dbReference type="GO" id="GO:0005886">
    <property type="term" value="C:plasma membrane"/>
    <property type="evidence" value="ECO:0007669"/>
    <property type="project" value="UniProtKB-SubCell"/>
</dbReference>
<name>A0A4V6I6A1_9HELI</name>
<dbReference type="PANTHER" id="PTHR43634">
    <property type="entry name" value="OW CONDUCTANCE MECHANOSENSITIVE CHANNEL"/>
    <property type="match status" value="1"/>
</dbReference>
<keyword evidence="6 7" id="KW-0472">Membrane</keyword>
<keyword evidence="4 7" id="KW-0812">Transmembrane</keyword>
<evidence type="ECO:0000256" key="7">
    <source>
        <dbReference type="SAM" id="Phobius"/>
    </source>
</evidence>
<feature type="transmembrane region" description="Helical" evidence="7">
    <location>
        <begin position="339"/>
        <end position="359"/>
    </location>
</feature>
<evidence type="ECO:0000259" key="9">
    <source>
        <dbReference type="Pfam" id="PF00924"/>
    </source>
</evidence>
<proteinExistence type="inferred from homology"/>
<dbReference type="InterPro" id="IPR049142">
    <property type="entry name" value="MS_channel_1st"/>
</dbReference>
<feature type="transmembrane region" description="Helical" evidence="7">
    <location>
        <begin position="255"/>
        <end position="273"/>
    </location>
</feature>
<evidence type="ECO:0000256" key="2">
    <source>
        <dbReference type="ARBA" id="ARBA00008017"/>
    </source>
</evidence>
<dbReference type="GO" id="GO:0008381">
    <property type="term" value="F:mechanosensitive monoatomic ion channel activity"/>
    <property type="evidence" value="ECO:0007669"/>
    <property type="project" value="UniProtKB-ARBA"/>
</dbReference>
<dbReference type="Pfam" id="PF00924">
    <property type="entry name" value="MS_channel_2nd"/>
    <property type="match status" value="1"/>
</dbReference>
<sequence length="630" mass="72164">MKKLHYYLSAFLMLCSICVLVFAKDITSKDTNKQEKLDIESLPLHFESLALLFQHITDISWQIHTLQGSYDFKQKEELIAQKNLLLQNFIANIRNTKQSLGFDMDENKQMQMRIDMQLNDAKIQHDNALILQEEIAKNNLIIESHLATLFKNLRKQIDFFSQKQKVVDIIQPTLQALNAMPTTFDISAEIPTKQQKNLKLQIEKYRNTLASAIEIVSYLEWHADEFVPQNTILHACMRWTLQLLSNFMSVNHGNLVFIKIVLSLLCFVILWAYRKLITRVVVYLMDLAIQLTNQDKDLHSAIQKNLLQPISLFLLAWSLRVCIGVLYYPHLQPEEIEAWFNILYIVNVAWFMVALVKSYGTVLLTKILQKRNNEFRREIINLILKALYAIIIIIACLLILKYLGFNVSAIIASLGLGGLAVALAVKDILANFFASVMLLFDNSFSQGDWIECNGVDGVVVEIGLRRTTVRTADNALLFVPNAELAGKIIRNWSRRKAGRRIKMSVGVTYDADEARLKKCVASIRQMLLDHPEVVTTPIYNQEETQLMTLRKDIISLDDFLGYKSGLFVCVEALADSSINILVECFTQSVSKKDYFEVREDVIFKIMAIVQECNLSFAFPSQSVYVETLPK</sequence>
<dbReference type="AlphaFoldDB" id="A0A4V6I6A1"/>
<evidence type="ECO:0000313" key="12">
    <source>
        <dbReference type="EMBL" id="TLE11859.1"/>
    </source>
</evidence>
<evidence type="ECO:0000256" key="6">
    <source>
        <dbReference type="ARBA" id="ARBA00023136"/>
    </source>
</evidence>
<dbReference type="SUPFAM" id="SSF50182">
    <property type="entry name" value="Sm-like ribonucleoproteins"/>
    <property type="match status" value="1"/>
</dbReference>
<evidence type="ECO:0000259" key="11">
    <source>
        <dbReference type="Pfam" id="PF21088"/>
    </source>
</evidence>
<evidence type="ECO:0000259" key="10">
    <source>
        <dbReference type="Pfam" id="PF21082"/>
    </source>
</evidence>
<keyword evidence="8" id="KW-0732">Signal</keyword>
<keyword evidence="5 7" id="KW-1133">Transmembrane helix</keyword>
<evidence type="ECO:0000256" key="5">
    <source>
        <dbReference type="ARBA" id="ARBA00022989"/>
    </source>
</evidence>
<evidence type="ECO:0000313" key="13">
    <source>
        <dbReference type="Proteomes" id="UP000029857"/>
    </source>
</evidence>
<dbReference type="Proteomes" id="UP000029857">
    <property type="component" value="Unassembled WGS sequence"/>
</dbReference>
<dbReference type="InterPro" id="IPR010920">
    <property type="entry name" value="LSM_dom_sf"/>
</dbReference>
<evidence type="ECO:0000256" key="1">
    <source>
        <dbReference type="ARBA" id="ARBA00004651"/>
    </source>
</evidence>
<feature type="domain" description="Mechanosensitive ion channel transmembrane helices 2/3" evidence="11">
    <location>
        <begin position="385"/>
        <end position="426"/>
    </location>
</feature>
<dbReference type="RefSeq" id="WP_034578906.1">
    <property type="nucleotide sequence ID" value="NZ_FZMS01000014.1"/>
</dbReference>
<dbReference type="EMBL" id="JRPJ02000003">
    <property type="protein sequence ID" value="TLE11859.1"/>
    <property type="molecule type" value="Genomic_DNA"/>
</dbReference>
<dbReference type="InterPro" id="IPR023408">
    <property type="entry name" value="MscS_beta-dom_sf"/>
</dbReference>
<feature type="domain" description="Mechanosensitive ion channel MscS C-terminal" evidence="10">
    <location>
        <begin position="501"/>
        <end position="615"/>
    </location>
</feature>
<accession>A0A4V6I6A1</accession>
<dbReference type="SUPFAM" id="SSF82689">
    <property type="entry name" value="Mechanosensitive channel protein MscS (YggB), C-terminal domain"/>
    <property type="match status" value="1"/>
</dbReference>
<reference evidence="12 13" key="1">
    <citation type="journal article" date="2014" name="Genome Announc.">
        <title>Draft genome sequences of eight enterohepatic helicobacter species isolated from both laboratory and wild rodents.</title>
        <authorList>
            <person name="Sheh A."/>
            <person name="Shen Z."/>
            <person name="Fox J.G."/>
        </authorList>
    </citation>
    <scope>NUCLEOTIDE SEQUENCE [LARGE SCALE GENOMIC DNA]</scope>
    <source>
        <strain evidence="12 13">ATCC 49320</strain>
    </source>
</reference>
<evidence type="ECO:0000256" key="3">
    <source>
        <dbReference type="ARBA" id="ARBA00022475"/>
    </source>
</evidence>
<comment type="similarity">
    <text evidence="2">Belongs to the MscS (TC 1.A.23) family.</text>
</comment>
<dbReference type="InterPro" id="IPR049278">
    <property type="entry name" value="MS_channel_C"/>
</dbReference>
<dbReference type="Gene3D" id="3.30.70.100">
    <property type="match status" value="1"/>
</dbReference>
<dbReference type="PANTHER" id="PTHR43634:SF2">
    <property type="entry name" value="LOW CONDUCTANCE MECHANOSENSITIVE CHANNEL YNAI"/>
    <property type="match status" value="1"/>
</dbReference>
<feature type="signal peptide" evidence="8">
    <location>
        <begin position="1"/>
        <end position="23"/>
    </location>
</feature>
<keyword evidence="3" id="KW-1003">Cell membrane</keyword>
<feature type="transmembrane region" description="Helical" evidence="7">
    <location>
        <begin position="406"/>
        <end position="425"/>
    </location>
</feature>
<dbReference type="InterPro" id="IPR011014">
    <property type="entry name" value="MscS_channel_TM-2"/>
</dbReference>
<dbReference type="Gene3D" id="2.30.30.60">
    <property type="match status" value="1"/>
</dbReference>
<dbReference type="InterPro" id="IPR011066">
    <property type="entry name" value="MscS_channel_C_sf"/>
</dbReference>
<dbReference type="Pfam" id="PF21082">
    <property type="entry name" value="MS_channel_3rd"/>
    <property type="match status" value="1"/>
</dbReference>
<dbReference type="InterPro" id="IPR006685">
    <property type="entry name" value="MscS_channel_2nd"/>
</dbReference>
<gene>
    <name evidence="12" type="ORF">LS79_001780</name>
</gene>
<protein>
    <submittedName>
        <fullName evidence="12">Mechanosensitive ion channel family protein</fullName>
    </submittedName>
</protein>
<feature type="transmembrane region" description="Helical" evidence="7">
    <location>
        <begin position="306"/>
        <end position="327"/>
    </location>
</feature>
<dbReference type="Pfam" id="PF21088">
    <property type="entry name" value="MS_channel_1st"/>
    <property type="match status" value="1"/>
</dbReference>